<dbReference type="PANTHER" id="PTHR23310">
    <property type="entry name" value="ACYL-COA-BINDING PROTEIN, ACBP"/>
    <property type="match status" value="1"/>
</dbReference>
<keyword evidence="4" id="KW-1185">Reference proteome</keyword>
<dbReference type="Pfam" id="PF00887">
    <property type="entry name" value="ACBP"/>
    <property type="match status" value="1"/>
</dbReference>
<name>A0A1A9WPW3_9MUSC</name>
<dbReference type="GO" id="GO:0000062">
    <property type="term" value="F:fatty-acyl-CoA binding"/>
    <property type="evidence" value="ECO:0007669"/>
    <property type="project" value="InterPro"/>
</dbReference>
<accession>A0A1A9WPW3</accession>
<keyword evidence="1" id="KW-0446">Lipid-binding</keyword>
<dbReference type="Proteomes" id="UP000091820">
    <property type="component" value="Unassembled WGS sequence"/>
</dbReference>
<feature type="domain" description="ACB" evidence="2">
    <location>
        <begin position="3"/>
        <end position="88"/>
    </location>
</feature>
<organism evidence="3 4">
    <name type="scientific">Glossina brevipalpis</name>
    <dbReference type="NCBI Taxonomy" id="37001"/>
    <lineage>
        <taxon>Eukaryota</taxon>
        <taxon>Metazoa</taxon>
        <taxon>Ecdysozoa</taxon>
        <taxon>Arthropoda</taxon>
        <taxon>Hexapoda</taxon>
        <taxon>Insecta</taxon>
        <taxon>Pterygota</taxon>
        <taxon>Neoptera</taxon>
        <taxon>Endopterygota</taxon>
        <taxon>Diptera</taxon>
        <taxon>Brachycera</taxon>
        <taxon>Muscomorpha</taxon>
        <taxon>Hippoboscoidea</taxon>
        <taxon>Glossinidae</taxon>
        <taxon>Glossina</taxon>
    </lineage>
</organism>
<dbReference type="InterPro" id="IPR035984">
    <property type="entry name" value="Acyl-CoA-binding_sf"/>
</dbReference>
<dbReference type="InterPro" id="IPR022408">
    <property type="entry name" value="Acyl-CoA-binding_prot_CS"/>
</dbReference>
<reference evidence="4" key="1">
    <citation type="submission" date="2014-03" db="EMBL/GenBank/DDBJ databases">
        <authorList>
            <person name="Aksoy S."/>
            <person name="Warren W."/>
            <person name="Wilson R.K."/>
        </authorList>
    </citation>
    <scope>NUCLEOTIDE SEQUENCE [LARGE SCALE GENOMIC DNA]</scope>
    <source>
        <strain evidence="4">IAEA</strain>
    </source>
</reference>
<evidence type="ECO:0000313" key="3">
    <source>
        <dbReference type="EnsemblMetazoa" id="GBRI027539-PA"/>
    </source>
</evidence>
<evidence type="ECO:0000256" key="1">
    <source>
        <dbReference type="ARBA" id="ARBA00023121"/>
    </source>
</evidence>
<dbReference type="PROSITE" id="PS51228">
    <property type="entry name" value="ACB_2"/>
    <property type="match status" value="1"/>
</dbReference>
<reference evidence="3" key="2">
    <citation type="submission" date="2020-05" db="UniProtKB">
        <authorList>
            <consortium name="EnsemblMetazoa"/>
        </authorList>
    </citation>
    <scope>IDENTIFICATION</scope>
    <source>
        <strain evidence="3">IAEA</strain>
    </source>
</reference>
<dbReference type="InterPro" id="IPR014352">
    <property type="entry name" value="FERM/acyl-CoA-bd_prot_sf"/>
</dbReference>
<dbReference type="VEuPathDB" id="VectorBase:GBRI027539"/>
<evidence type="ECO:0000313" key="4">
    <source>
        <dbReference type="Proteomes" id="UP000091820"/>
    </source>
</evidence>
<dbReference type="CDD" id="cd00435">
    <property type="entry name" value="ACBP"/>
    <property type="match status" value="1"/>
</dbReference>
<dbReference type="InterPro" id="IPR000582">
    <property type="entry name" value="Acyl-CoA-binding_protein"/>
</dbReference>
<protein>
    <recommendedName>
        <fullName evidence="2">ACB domain-containing protein</fullName>
    </recommendedName>
</protein>
<proteinExistence type="predicted"/>
<sequence>MSLDEQFNAAAERVKTMTKRPTDEEFLELYALFKQATVGDNNTNKPGLFDLKAKAKWEWWNKQKGKSEDQAKKEYIDFVQRLMSKFRLKVDVDSGSMLATFNIVLIQPSLINRYDRGFPNNLFRIFFSTIFSPRAA</sequence>
<dbReference type="AlphaFoldDB" id="A0A1A9WPW3"/>
<dbReference type="PRINTS" id="PR00689">
    <property type="entry name" value="ACOABINDINGP"/>
</dbReference>
<dbReference type="STRING" id="37001.A0A1A9WPW3"/>
<dbReference type="PROSITE" id="PS00880">
    <property type="entry name" value="ACB_1"/>
    <property type="match status" value="1"/>
</dbReference>
<dbReference type="GO" id="GO:0006631">
    <property type="term" value="P:fatty acid metabolic process"/>
    <property type="evidence" value="ECO:0007669"/>
    <property type="project" value="TreeGrafter"/>
</dbReference>
<evidence type="ECO:0000259" key="2">
    <source>
        <dbReference type="PROSITE" id="PS51228"/>
    </source>
</evidence>
<dbReference type="Gene3D" id="1.20.80.10">
    <property type="match status" value="1"/>
</dbReference>
<dbReference type="PANTHER" id="PTHR23310:SF137">
    <property type="entry name" value="ACYL-COA BINDING PROTEIN 3, ISOFORM A-RELATED"/>
    <property type="match status" value="1"/>
</dbReference>
<dbReference type="SUPFAM" id="SSF47027">
    <property type="entry name" value="Acyl-CoA binding protein"/>
    <property type="match status" value="1"/>
</dbReference>
<dbReference type="EnsemblMetazoa" id="GBRI027539-RA">
    <property type="protein sequence ID" value="GBRI027539-PA"/>
    <property type="gene ID" value="GBRI027539"/>
</dbReference>